<dbReference type="RefSeq" id="WP_231744029.1">
    <property type="nucleotide sequence ID" value="NZ_CP037423.1"/>
</dbReference>
<proteinExistence type="predicted"/>
<dbReference type="SUPFAM" id="SSF56091">
    <property type="entry name" value="DNA ligase/mRNA capping enzyme, catalytic domain"/>
    <property type="match status" value="1"/>
</dbReference>
<dbReference type="AlphaFoldDB" id="A0A518HHU2"/>
<evidence type="ECO:0000313" key="2">
    <source>
        <dbReference type="Proteomes" id="UP000319004"/>
    </source>
</evidence>
<evidence type="ECO:0000313" key="1">
    <source>
        <dbReference type="EMBL" id="QDV40415.1"/>
    </source>
</evidence>
<dbReference type="PANTHER" id="PTHR39323:SF1">
    <property type="entry name" value="BLR1149 PROTEIN"/>
    <property type="match status" value="1"/>
</dbReference>
<keyword evidence="2" id="KW-1185">Reference proteome</keyword>
<organism evidence="1 2">
    <name type="scientific">Stieleria neptunia</name>
    <dbReference type="NCBI Taxonomy" id="2527979"/>
    <lineage>
        <taxon>Bacteria</taxon>
        <taxon>Pseudomonadati</taxon>
        <taxon>Planctomycetota</taxon>
        <taxon>Planctomycetia</taxon>
        <taxon>Pirellulales</taxon>
        <taxon>Pirellulaceae</taxon>
        <taxon>Stieleria</taxon>
    </lineage>
</organism>
<sequence>MEHHGEDVRALRFVERRARLDELLGSIDHPHLEATELIDGESWEAWADIRTTSRQWNAEGLMLKRKDTAVDMLLVADTHLGKDATFRRHGIPVPVGSTKGTLSTIAGVLRQTCATRLCILGDLFHARSSLSTEIRHQVDAFFDEFAHLKFSLIWGNHDAQVGRLPAAWPITVHEPGWCIGSLALGLHPMAPPEGADLSVCGHLHPAIRYRVGRESTGKLSCFWYSGGCLVLPAIGEFTGTHLIRPRQNDSTWFIAGNEVYSL</sequence>
<dbReference type="Gene3D" id="3.30.470.30">
    <property type="entry name" value="DNA ligase/mRNA capping enzyme"/>
    <property type="match status" value="1"/>
</dbReference>
<dbReference type="KEGG" id="snep:Enr13x_02210"/>
<name>A0A518HHU2_9BACT</name>
<dbReference type="SUPFAM" id="SSF56300">
    <property type="entry name" value="Metallo-dependent phosphatases"/>
    <property type="match status" value="1"/>
</dbReference>
<accession>A0A518HHU2</accession>
<reference evidence="1 2" key="1">
    <citation type="submission" date="2019-03" db="EMBL/GenBank/DDBJ databases">
        <title>Deep-cultivation of Planctomycetes and their phenomic and genomic characterization uncovers novel biology.</title>
        <authorList>
            <person name="Wiegand S."/>
            <person name="Jogler M."/>
            <person name="Boedeker C."/>
            <person name="Pinto D."/>
            <person name="Vollmers J."/>
            <person name="Rivas-Marin E."/>
            <person name="Kohn T."/>
            <person name="Peeters S.H."/>
            <person name="Heuer A."/>
            <person name="Rast P."/>
            <person name="Oberbeckmann S."/>
            <person name="Bunk B."/>
            <person name="Jeske O."/>
            <person name="Meyerdierks A."/>
            <person name="Storesund J.E."/>
            <person name="Kallscheuer N."/>
            <person name="Luecker S."/>
            <person name="Lage O.M."/>
            <person name="Pohl T."/>
            <person name="Merkel B.J."/>
            <person name="Hornburger P."/>
            <person name="Mueller R.-W."/>
            <person name="Bruemmer F."/>
            <person name="Labrenz M."/>
            <person name="Spormann A.M."/>
            <person name="Op den Camp H."/>
            <person name="Overmann J."/>
            <person name="Amann R."/>
            <person name="Jetten M.S.M."/>
            <person name="Mascher T."/>
            <person name="Medema M.H."/>
            <person name="Devos D.P."/>
            <person name="Kaster A.-K."/>
            <person name="Ovreas L."/>
            <person name="Rohde M."/>
            <person name="Galperin M.Y."/>
            <person name="Jogler C."/>
        </authorList>
    </citation>
    <scope>NUCLEOTIDE SEQUENCE [LARGE SCALE GENOMIC DNA]</scope>
    <source>
        <strain evidence="1 2">Enr13</strain>
    </source>
</reference>
<protein>
    <submittedName>
        <fullName evidence="1">ATP-dependent DNA ligase</fullName>
    </submittedName>
</protein>
<dbReference type="GO" id="GO:0016874">
    <property type="term" value="F:ligase activity"/>
    <property type="evidence" value="ECO:0007669"/>
    <property type="project" value="UniProtKB-KW"/>
</dbReference>
<dbReference type="Gene3D" id="3.60.21.10">
    <property type="match status" value="1"/>
</dbReference>
<dbReference type="PANTHER" id="PTHR39323">
    <property type="entry name" value="BLR1149 PROTEIN"/>
    <property type="match status" value="1"/>
</dbReference>
<dbReference type="EMBL" id="CP037423">
    <property type="protein sequence ID" value="QDV40415.1"/>
    <property type="molecule type" value="Genomic_DNA"/>
</dbReference>
<dbReference type="InterPro" id="IPR026336">
    <property type="entry name" value="PdeM-like"/>
</dbReference>
<dbReference type="InterPro" id="IPR029052">
    <property type="entry name" value="Metallo-depent_PP-like"/>
</dbReference>
<dbReference type="NCBIfam" id="TIGR04123">
    <property type="entry name" value="P_estr_lig_assc"/>
    <property type="match status" value="1"/>
</dbReference>
<gene>
    <name evidence="1" type="ORF">Enr13x_02210</name>
</gene>
<keyword evidence="1" id="KW-0436">Ligase</keyword>
<dbReference type="Proteomes" id="UP000319004">
    <property type="component" value="Chromosome"/>
</dbReference>